<dbReference type="SMART" id="SM00679">
    <property type="entry name" value="CTNS"/>
    <property type="match status" value="2"/>
</dbReference>
<evidence type="ECO:0000256" key="2">
    <source>
        <dbReference type="ARBA" id="ARBA00022692"/>
    </source>
</evidence>
<dbReference type="AlphaFoldDB" id="A0A4P9YW53"/>
<name>A0A4P9YW53_9FUNG</name>
<keyword evidence="3 7" id="KW-1133">Transmembrane helix</keyword>
<evidence type="ECO:0000256" key="6">
    <source>
        <dbReference type="ARBA" id="ARBA00050768"/>
    </source>
</evidence>
<dbReference type="Pfam" id="PF04193">
    <property type="entry name" value="PQ-loop"/>
    <property type="match status" value="2"/>
</dbReference>
<dbReference type="GO" id="GO:0034486">
    <property type="term" value="P:vacuolar transmembrane transport"/>
    <property type="evidence" value="ECO:0007669"/>
    <property type="project" value="UniProtKB-ARBA"/>
</dbReference>
<dbReference type="GO" id="GO:0098852">
    <property type="term" value="C:lytic vacuole membrane"/>
    <property type="evidence" value="ECO:0007669"/>
    <property type="project" value="UniProtKB-ARBA"/>
</dbReference>
<dbReference type="InterPro" id="IPR051415">
    <property type="entry name" value="LAAT-1"/>
</dbReference>
<dbReference type="InterPro" id="IPR006603">
    <property type="entry name" value="PQ-loop_rpt"/>
</dbReference>
<dbReference type="Proteomes" id="UP000278143">
    <property type="component" value="Unassembled WGS sequence"/>
</dbReference>
<comment type="catalytic activity">
    <reaction evidence="6">
        <text>L-histidine(out) + L-arginine(in) = L-histidine(in) + L-arginine(out)</text>
        <dbReference type="Rhea" id="RHEA:71063"/>
        <dbReference type="ChEBI" id="CHEBI:32682"/>
        <dbReference type="ChEBI" id="CHEBI:57595"/>
    </reaction>
</comment>
<comment type="subcellular location">
    <subcellularLocation>
        <location evidence="1">Membrane</location>
        <topology evidence="1">Multi-pass membrane protein</topology>
    </subcellularLocation>
</comment>
<evidence type="ECO:0000256" key="1">
    <source>
        <dbReference type="ARBA" id="ARBA00004141"/>
    </source>
</evidence>
<dbReference type="GO" id="GO:0015174">
    <property type="term" value="F:basic amino acid transmembrane transporter activity"/>
    <property type="evidence" value="ECO:0007669"/>
    <property type="project" value="UniProtKB-ARBA"/>
</dbReference>
<dbReference type="PANTHER" id="PTHR16201:SF44">
    <property type="entry name" value="SEVEN TRANSMEMBRANE PROTEIN 1"/>
    <property type="match status" value="1"/>
</dbReference>
<feature type="transmembrane region" description="Helical" evidence="7">
    <location>
        <begin position="58"/>
        <end position="77"/>
    </location>
</feature>
<gene>
    <name evidence="8" type="ORF">SYNPS1DRAFT_24240</name>
</gene>
<evidence type="ECO:0000256" key="4">
    <source>
        <dbReference type="ARBA" id="ARBA00023136"/>
    </source>
</evidence>
<evidence type="ECO:0000256" key="7">
    <source>
        <dbReference type="SAM" id="Phobius"/>
    </source>
</evidence>
<reference evidence="9" key="1">
    <citation type="journal article" date="2018" name="Nat. Microbiol.">
        <title>Leveraging single-cell genomics to expand the fungal tree of life.</title>
        <authorList>
            <person name="Ahrendt S.R."/>
            <person name="Quandt C.A."/>
            <person name="Ciobanu D."/>
            <person name="Clum A."/>
            <person name="Salamov A."/>
            <person name="Andreopoulos B."/>
            <person name="Cheng J.F."/>
            <person name="Woyke T."/>
            <person name="Pelin A."/>
            <person name="Henrissat B."/>
            <person name="Reynolds N.K."/>
            <person name="Benny G.L."/>
            <person name="Smith M.E."/>
            <person name="James T.Y."/>
            <person name="Grigoriev I.V."/>
        </authorList>
    </citation>
    <scope>NUCLEOTIDE SEQUENCE [LARGE SCALE GENOMIC DNA]</scope>
    <source>
        <strain evidence="9">Benny S71-1</strain>
    </source>
</reference>
<feature type="transmembrane region" description="Helical" evidence="7">
    <location>
        <begin position="113"/>
        <end position="131"/>
    </location>
</feature>
<evidence type="ECO:0000256" key="3">
    <source>
        <dbReference type="ARBA" id="ARBA00022989"/>
    </source>
</evidence>
<dbReference type="Gene3D" id="1.20.1280.290">
    <property type="match status" value="2"/>
</dbReference>
<accession>A0A4P9YW53</accession>
<protein>
    <submittedName>
        <fullName evidence="8">PQ loop repeat-domain-containing protein</fullName>
    </submittedName>
</protein>
<comment type="similarity">
    <text evidence="5">Belongs to the laat-1 family.</text>
</comment>
<evidence type="ECO:0000256" key="5">
    <source>
        <dbReference type="ARBA" id="ARBA00038039"/>
    </source>
</evidence>
<organism evidence="8 9">
    <name type="scientific">Syncephalis pseudoplumigaleata</name>
    <dbReference type="NCBI Taxonomy" id="1712513"/>
    <lineage>
        <taxon>Eukaryota</taxon>
        <taxon>Fungi</taxon>
        <taxon>Fungi incertae sedis</taxon>
        <taxon>Zoopagomycota</taxon>
        <taxon>Zoopagomycotina</taxon>
        <taxon>Zoopagomycetes</taxon>
        <taxon>Zoopagales</taxon>
        <taxon>Piptocephalidaceae</taxon>
        <taxon>Syncephalis</taxon>
    </lineage>
</organism>
<dbReference type="OrthoDB" id="8048523at2759"/>
<evidence type="ECO:0000313" key="8">
    <source>
        <dbReference type="EMBL" id="RKP23692.1"/>
    </source>
</evidence>
<feature type="transmembrane region" description="Helical" evidence="7">
    <location>
        <begin position="30"/>
        <end position="51"/>
    </location>
</feature>
<keyword evidence="9" id="KW-1185">Reference proteome</keyword>
<keyword evidence="4 7" id="KW-0472">Membrane</keyword>
<keyword evidence="2 7" id="KW-0812">Transmembrane</keyword>
<dbReference type="FunFam" id="1.20.1280.290:FF:000009">
    <property type="entry name" value="PQ loop repeat family protein"/>
    <property type="match status" value="1"/>
</dbReference>
<sequence>MAGYLSIVCWIVVFIPQIYTNWRRKSSDSLSFYFIFIWILGDLFNLVGVLLQDLLFTMLLLAVYYTFADLVLIWQMFYYRNRGTTIPSAPERVVLPATKGEQAPPSGPGTIKILPQILGYISALLYVWARIPQIILNFRNKSCEGLAISMFICCVVGNVTYCASIFFFSMDPEYLLINLPWLLGR</sequence>
<dbReference type="PANTHER" id="PTHR16201">
    <property type="entry name" value="SEVEN TRANSMEMBRANE PROTEIN 1-RELATED"/>
    <property type="match status" value="1"/>
</dbReference>
<evidence type="ECO:0000313" key="9">
    <source>
        <dbReference type="Proteomes" id="UP000278143"/>
    </source>
</evidence>
<proteinExistence type="inferred from homology"/>
<feature type="transmembrane region" description="Helical" evidence="7">
    <location>
        <begin position="143"/>
        <end position="168"/>
    </location>
</feature>
<dbReference type="EMBL" id="KZ990764">
    <property type="protein sequence ID" value="RKP23692.1"/>
    <property type="molecule type" value="Genomic_DNA"/>
</dbReference>